<evidence type="ECO:0000313" key="2">
    <source>
        <dbReference type="EMBL" id="MCC3299459.1"/>
    </source>
</evidence>
<reference evidence="2" key="1">
    <citation type="submission" date="2021-10" db="EMBL/GenBank/DDBJ databases">
        <title>Novel species in genus Arthrobacter.</title>
        <authorList>
            <person name="Liu Y."/>
        </authorList>
    </citation>
    <scope>NUCLEOTIDE SEQUENCE</scope>
    <source>
        <strain evidence="2">Zg-Y453</strain>
    </source>
</reference>
<dbReference type="Gene3D" id="3.40.30.10">
    <property type="entry name" value="Glutaredoxin"/>
    <property type="match status" value="1"/>
</dbReference>
<comment type="caution">
    <text evidence="2">The sequence shown here is derived from an EMBL/GenBank/DDBJ whole genome shotgun (WGS) entry which is preliminary data.</text>
</comment>
<accession>A0A9X1SGK4</accession>
<evidence type="ECO:0000313" key="3">
    <source>
        <dbReference type="Proteomes" id="UP001139158"/>
    </source>
</evidence>
<dbReference type="Proteomes" id="UP001139158">
    <property type="component" value="Unassembled WGS sequence"/>
</dbReference>
<dbReference type="Pfam" id="PF00462">
    <property type="entry name" value="Glutaredoxin"/>
    <property type="match status" value="1"/>
</dbReference>
<dbReference type="InterPro" id="IPR036249">
    <property type="entry name" value="Thioredoxin-like_sf"/>
</dbReference>
<dbReference type="EMBL" id="JAJFZV010000018">
    <property type="protein sequence ID" value="MCC3299459.1"/>
    <property type="molecule type" value="Genomic_DNA"/>
</dbReference>
<protein>
    <recommendedName>
        <fullName evidence="1">Glutaredoxin domain-containing protein</fullName>
    </recommendedName>
</protein>
<sequence length="99" mass="10773">MSLKTISLYSKPTGCQQCIAMKRSLNKTGVEYHVIDATTDEARELLAGLGFMQAPVTLVHDADGNLIDSFSGFRPDKIEAFTEDPLVPRVTKDTALSNA</sequence>
<feature type="domain" description="Glutaredoxin" evidence="1">
    <location>
        <begin position="6"/>
        <end position="59"/>
    </location>
</feature>
<evidence type="ECO:0000259" key="1">
    <source>
        <dbReference type="Pfam" id="PF00462"/>
    </source>
</evidence>
<dbReference type="InterPro" id="IPR002109">
    <property type="entry name" value="Glutaredoxin"/>
</dbReference>
<dbReference type="PROSITE" id="PS51354">
    <property type="entry name" value="GLUTAREDOXIN_2"/>
    <property type="match status" value="1"/>
</dbReference>
<keyword evidence="3" id="KW-1185">Reference proteome</keyword>
<dbReference type="CDD" id="cd02976">
    <property type="entry name" value="NrdH"/>
    <property type="match status" value="1"/>
</dbReference>
<proteinExistence type="predicted"/>
<gene>
    <name evidence="2" type="ORF">LJ757_16825</name>
</gene>
<dbReference type="SUPFAM" id="SSF52833">
    <property type="entry name" value="Thioredoxin-like"/>
    <property type="match status" value="1"/>
</dbReference>
<dbReference type="AlphaFoldDB" id="A0A9X1SGK4"/>
<name>A0A9X1SGK4_9MICC</name>
<dbReference type="RefSeq" id="WP_227897445.1">
    <property type="nucleotide sequence ID" value="NZ_CP099467.1"/>
</dbReference>
<organism evidence="2 3">
    <name type="scientific">Arthrobacter caoxuetaonis</name>
    <dbReference type="NCBI Taxonomy" id="2886935"/>
    <lineage>
        <taxon>Bacteria</taxon>
        <taxon>Bacillati</taxon>
        <taxon>Actinomycetota</taxon>
        <taxon>Actinomycetes</taxon>
        <taxon>Micrococcales</taxon>
        <taxon>Micrococcaceae</taxon>
        <taxon>Arthrobacter</taxon>
    </lineage>
</organism>